<protein>
    <submittedName>
        <fullName evidence="1">Uncharacterized protein</fullName>
    </submittedName>
</protein>
<dbReference type="Proteomes" id="UP000008177">
    <property type="component" value="Unplaced contigs"/>
</dbReference>
<accession>G2XW40</accession>
<organism evidence="1 2">
    <name type="scientific">Botryotinia fuckeliana (strain T4)</name>
    <name type="common">Noble rot fungus</name>
    <name type="synonym">Botrytis cinerea</name>
    <dbReference type="NCBI Taxonomy" id="999810"/>
    <lineage>
        <taxon>Eukaryota</taxon>
        <taxon>Fungi</taxon>
        <taxon>Dikarya</taxon>
        <taxon>Ascomycota</taxon>
        <taxon>Pezizomycotina</taxon>
        <taxon>Leotiomycetes</taxon>
        <taxon>Helotiales</taxon>
        <taxon>Sclerotiniaceae</taxon>
        <taxon>Botrytis</taxon>
    </lineage>
</organism>
<dbReference type="AlphaFoldDB" id="G2XW40"/>
<gene>
    <name evidence="1" type="ORF">BofuT4_uP056110.1</name>
</gene>
<evidence type="ECO:0000313" key="2">
    <source>
        <dbReference type="Proteomes" id="UP000008177"/>
    </source>
</evidence>
<name>G2XW40_BOTF4</name>
<sequence length="69" mass="7465">MDLRLALTVVIFLTKDSNRANCPLRSEVSSLNVPVTLLKLPAAIPQNSTLTYASLVSSTDRAQCSTPNF</sequence>
<dbReference type="EMBL" id="FQ790271">
    <property type="protein sequence ID" value="CCD44710.1"/>
    <property type="molecule type" value="Genomic_DNA"/>
</dbReference>
<proteinExistence type="predicted"/>
<evidence type="ECO:0000313" key="1">
    <source>
        <dbReference type="EMBL" id="CCD44710.1"/>
    </source>
</evidence>
<dbReference type="HOGENOM" id="CLU_2775632_0_0_1"/>
<dbReference type="InParanoid" id="G2XW40"/>
<reference evidence="2" key="1">
    <citation type="journal article" date="2011" name="PLoS Genet.">
        <title>Genomic analysis of the necrotrophic fungal pathogens Sclerotinia sclerotiorum and Botrytis cinerea.</title>
        <authorList>
            <person name="Amselem J."/>
            <person name="Cuomo C.A."/>
            <person name="van Kan J.A."/>
            <person name="Viaud M."/>
            <person name="Benito E.P."/>
            <person name="Couloux A."/>
            <person name="Coutinho P.M."/>
            <person name="de Vries R.P."/>
            <person name="Dyer P.S."/>
            <person name="Fillinger S."/>
            <person name="Fournier E."/>
            <person name="Gout L."/>
            <person name="Hahn M."/>
            <person name="Kohn L."/>
            <person name="Lapalu N."/>
            <person name="Plummer K.M."/>
            <person name="Pradier J.M."/>
            <person name="Quevillon E."/>
            <person name="Sharon A."/>
            <person name="Simon A."/>
            <person name="ten Have A."/>
            <person name="Tudzynski B."/>
            <person name="Tudzynski P."/>
            <person name="Wincker P."/>
            <person name="Andrew M."/>
            <person name="Anthouard V."/>
            <person name="Beever R.E."/>
            <person name="Beffa R."/>
            <person name="Benoit I."/>
            <person name="Bouzid O."/>
            <person name="Brault B."/>
            <person name="Chen Z."/>
            <person name="Choquer M."/>
            <person name="Collemare J."/>
            <person name="Cotton P."/>
            <person name="Danchin E.G."/>
            <person name="Da Silva C."/>
            <person name="Gautier A."/>
            <person name="Giraud C."/>
            <person name="Giraud T."/>
            <person name="Gonzalez C."/>
            <person name="Grossetete S."/>
            <person name="Guldener U."/>
            <person name="Henrissat B."/>
            <person name="Howlett B.J."/>
            <person name="Kodira C."/>
            <person name="Kretschmer M."/>
            <person name="Lappartient A."/>
            <person name="Leroch M."/>
            <person name="Levis C."/>
            <person name="Mauceli E."/>
            <person name="Neuveglise C."/>
            <person name="Oeser B."/>
            <person name="Pearson M."/>
            <person name="Poulain J."/>
            <person name="Poussereau N."/>
            <person name="Quesneville H."/>
            <person name="Rascle C."/>
            <person name="Schumacher J."/>
            <person name="Segurens B."/>
            <person name="Sexton A."/>
            <person name="Silva E."/>
            <person name="Sirven C."/>
            <person name="Soanes D.M."/>
            <person name="Talbot N.J."/>
            <person name="Templeton M."/>
            <person name="Yandava C."/>
            <person name="Yarden O."/>
            <person name="Zeng Q."/>
            <person name="Rollins J.A."/>
            <person name="Lebrun M.H."/>
            <person name="Dickman M."/>
        </authorList>
    </citation>
    <scope>NUCLEOTIDE SEQUENCE [LARGE SCALE GENOMIC DNA]</scope>
    <source>
        <strain evidence="2">T4</strain>
    </source>
</reference>